<gene>
    <name evidence="3" type="ORF">V5O48_014398</name>
</gene>
<feature type="coiled-coil region" evidence="1">
    <location>
        <begin position="987"/>
        <end position="1014"/>
    </location>
</feature>
<sequence>MVETRGASRKTRSGSQRHTVSLSTVRPVRAKRIAKKIATKNATSKVAGRKRSKAREVEEERDGDEEAEDDEESGGEQETKRADVNMASPEDDEEVEEDEVDQLEEEAGDVNPQQTPNGSYQSAQEAASAATINDSISGIEVAWPPVTRSKLVIATHVEISRRARKRTPLAQAGSPDKQAGSLLQRTAHPGRDSRSTTLKSVPDKPVVDTTGLPPIVEENEEEEQEQEQEQEREQEEQEQEEEEDEEQEVEVAEPINKRHASRRQVRSGVRLDVETALKHIYDDDDDSGSDYSTKQRDIRKQRERRGEEPDSESECDEEEEEEEEEEEDEKPKRKGSSVGKQKAKRPSRTSAAQAPKSLATTTAGTSGAKVKKATKARSETLVEVEASDANDAPIVAPVNTDGAPDIEDDGIIFLGGPLPQWAKDKVVEIRADYKAKIHALALEVKKPDRAIYRHLKTLDEEVDFRGTSRWNAFLAWYNVEGDEKKPTDCSIQDWNRYISKLYKEEVNARVPEDQREDPEAVHVGMVEFIEWADRRYGLYVDDMKHNEPKKFKKKLTDFATPFLQLSNKLYKEWGVHAFGYILSTEYDGTVAGPCFVWGASPQYLLVKEKCQAQITRTLQDFTTHFRHMQMTEMENKIVDVELVAELERKPGETAKEHDRRLLGKFVVTDAVRLLGEKNGVNIQSFVRKASLKEIRIRNWPVGVSVPGANGVKLNDLNTRLLVQGREAEARTPYITLEKWTEDEQNLDPEDQGKVAIVTFADKGSTTAVFADGMIPLKKGDDEEVRDEEGVDKENGGEEVRAKTVGKGKGKGKAPSAPTRTRPLYDEDDEGIAPAAAVPRHQPVERVPSRPAPVVSTPGRRFTAPRERHEPPVPQPTLCAPSAPVVSRTVSPPATPSALPPASRLLSPTPDPPRHQVPRIVSQSDYNVPIPSPHKTHTRPRSVYPELDSDATHEPQVQHPSPVQRRLVAHTSRTQSMSPEHIEYRFDAGTLQEELAQYEAQEEQARQEQLQAFEQEQWEQRIRLQMDEPPLWAGATVEGTPTKKRKLMEIQSPSPVPVPPRPVRGLPSRAKSRSVDRVVIPPNVHSTELAKGPSLPHTKPVNPVPKAGNPTPASSHPVMLSRRPKVVAHTNAVAGPSNPTMVSRRPVQATPVSAGAGPAKPTMISRRPQPMAPNLGLIDLHQ</sequence>
<keyword evidence="4" id="KW-1185">Reference proteome</keyword>
<protein>
    <submittedName>
        <fullName evidence="3">Uncharacterized protein</fullName>
    </submittedName>
</protein>
<feature type="region of interest" description="Disordered" evidence="2">
    <location>
        <begin position="779"/>
        <end position="976"/>
    </location>
</feature>
<feature type="compositionally biased region" description="Acidic residues" evidence="2">
    <location>
        <begin position="309"/>
        <end position="328"/>
    </location>
</feature>
<feature type="compositionally biased region" description="Polar residues" evidence="2">
    <location>
        <begin position="13"/>
        <end position="24"/>
    </location>
</feature>
<feature type="compositionally biased region" description="Basic and acidic residues" evidence="2">
    <location>
        <begin position="293"/>
        <end position="308"/>
    </location>
</feature>
<feature type="compositionally biased region" description="Basic residues" evidence="2">
    <location>
        <begin position="28"/>
        <end position="38"/>
    </location>
</feature>
<name>A0ABR3EXF0_9AGAR</name>
<evidence type="ECO:0000256" key="1">
    <source>
        <dbReference type="SAM" id="Coils"/>
    </source>
</evidence>
<feature type="compositionally biased region" description="Acidic residues" evidence="2">
    <location>
        <begin position="57"/>
        <end position="75"/>
    </location>
</feature>
<feature type="compositionally biased region" description="Acidic residues" evidence="2">
    <location>
        <begin position="781"/>
        <end position="790"/>
    </location>
</feature>
<feature type="region of interest" description="Disordered" evidence="2">
    <location>
        <begin position="1085"/>
        <end position="1117"/>
    </location>
</feature>
<feature type="region of interest" description="Disordered" evidence="2">
    <location>
        <begin position="158"/>
        <end position="375"/>
    </location>
</feature>
<proteinExistence type="predicted"/>
<comment type="caution">
    <text evidence="3">The sequence shown here is derived from an EMBL/GenBank/DDBJ whole genome shotgun (WGS) entry which is preliminary data.</text>
</comment>
<feature type="compositionally biased region" description="Acidic residues" evidence="2">
    <location>
        <begin position="89"/>
        <end position="108"/>
    </location>
</feature>
<feature type="region of interest" description="Disordered" evidence="2">
    <location>
        <begin position="1149"/>
        <end position="1181"/>
    </location>
</feature>
<feature type="compositionally biased region" description="Polar residues" evidence="2">
    <location>
        <begin position="111"/>
        <end position="120"/>
    </location>
</feature>
<organism evidence="3 4">
    <name type="scientific">Marasmius crinis-equi</name>
    <dbReference type="NCBI Taxonomy" id="585013"/>
    <lineage>
        <taxon>Eukaryota</taxon>
        <taxon>Fungi</taxon>
        <taxon>Dikarya</taxon>
        <taxon>Basidiomycota</taxon>
        <taxon>Agaricomycotina</taxon>
        <taxon>Agaricomycetes</taxon>
        <taxon>Agaricomycetidae</taxon>
        <taxon>Agaricales</taxon>
        <taxon>Marasmiineae</taxon>
        <taxon>Marasmiaceae</taxon>
        <taxon>Marasmius</taxon>
    </lineage>
</organism>
<dbReference type="EMBL" id="JBAHYK010001546">
    <property type="protein sequence ID" value="KAL0567598.1"/>
    <property type="molecule type" value="Genomic_DNA"/>
</dbReference>
<feature type="region of interest" description="Disordered" evidence="2">
    <location>
        <begin position="1050"/>
        <end position="1072"/>
    </location>
</feature>
<feature type="compositionally biased region" description="Basic and acidic residues" evidence="2">
    <location>
        <begin position="269"/>
        <end position="281"/>
    </location>
</feature>
<reference evidence="3 4" key="1">
    <citation type="submission" date="2024-02" db="EMBL/GenBank/DDBJ databases">
        <title>A draft genome for the cacao thread blight pathogen Marasmius crinis-equi.</title>
        <authorList>
            <person name="Cohen S.P."/>
            <person name="Baruah I.K."/>
            <person name="Amoako-Attah I."/>
            <person name="Bukari Y."/>
            <person name="Meinhardt L.W."/>
            <person name="Bailey B.A."/>
        </authorList>
    </citation>
    <scope>NUCLEOTIDE SEQUENCE [LARGE SCALE GENOMIC DNA]</scope>
    <source>
        <strain evidence="3 4">GH-76</strain>
    </source>
</reference>
<evidence type="ECO:0000256" key="2">
    <source>
        <dbReference type="SAM" id="MobiDB-lite"/>
    </source>
</evidence>
<feature type="compositionally biased region" description="Low complexity" evidence="2">
    <location>
        <begin position="121"/>
        <end position="130"/>
    </location>
</feature>
<evidence type="ECO:0000313" key="4">
    <source>
        <dbReference type="Proteomes" id="UP001465976"/>
    </source>
</evidence>
<feature type="compositionally biased region" description="Acidic residues" evidence="2">
    <location>
        <begin position="217"/>
        <end position="251"/>
    </location>
</feature>
<feature type="compositionally biased region" description="Low complexity" evidence="2">
    <location>
        <begin position="356"/>
        <end position="368"/>
    </location>
</feature>
<accession>A0ABR3EXF0</accession>
<evidence type="ECO:0000313" key="3">
    <source>
        <dbReference type="EMBL" id="KAL0567598.1"/>
    </source>
</evidence>
<feature type="region of interest" description="Disordered" evidence="2">
    <location>
        <begin position="1"/>
        <end position="130"/>
    </location>
</feature>
<keyword evidence="1" id="KW-0175">Coiled coil</keyword>
<dbReference type="Proteomes" id="UP001465976">
    <property type="component" value="Unassembled WGS sequence"/>
</dbReference>
<feature type="compositionally biased region" description="Basic and acidic residues" evidence="2">
    <location>
        <begin position="791"/>
        <end position="801"/>
    </location>
</feature>